<feature type="compositionally biased region" description="Acidic residues" evidence="10">
    <location>
        <begin position="777"/>
        <end position="787"/>
    </location>
</feature>
<dbReference type="Pfam" id="PF13959">
    <property type="entry name" value="CTE_SPB4"/>
    <property type="match status" value="1"/>
</dbReference>
<keyword evidence="1 9" id="KW-0547">Nucleotide-binding</keyword>
<dbReference type="InterPro" id="IPR011545">
    <property type="entry name" value="DEAD/DEAH_box_helicase_dom"/>
</dbReference>
<evidence type="ECO:0000256" key="7">
    <source>
        <dbReference type="ARBA" id="ARBA00047984"/>
    </source>
</evidence>
<dbReference type="GO" id="GO:0010468">
    <property type="term" value="P:regulation of gene expression"/>
    <property type="evidence" value="ECO:0007669"/>
    <property type="project" value="UniProtKB-ARBA"/>
</dbReference>
<evidence type="ECO:0000256" key="9">
    <source>
        <dbReference type="RuleBase" id="RU365068"/>
    </source>
</evidence>
<dbReference type="InterPro" id="IPR027417">
    <property type="entry name" value="P-loop_NTPase"/>
</dbReference>
<dbReference type="GO" id="GO:0003724">
    <property type="term" value="F:RNA helicase activity"/>
    <property type="evidence" value="ECO:0007669"/>
    <property type="project" value="UniProtKB-EC"/>
</dbReference>
<dbReference type="CDD" id="cd17941">
    <property type="entry name" value="DEADc_DDX10"/>
    <property type="match status" value="1"/>
</dbReference>
<dbReference type="EC" id="3.6.4.13" evidence="9"/>
<evidence type="ECO:0000256" key="2">
    <source>
        <dbReference type="ARBA" id="ARBA00022801"/>
    </source>
</evidence>
<protein>
    <recommendedName>
        <fullName evidence="9">ATP-dependent RNA helicase</fullName>
        <ecNumber evidence="9">3.6.4.13</ecNumber>
    </recommendedName>
</protein>
<dbReference type="InterPro" id="IPR025313">
    <property type="entry name" value="SPB4-like_CTE"/>
</dbReference>
<evidence type="ECO:0000256" key="5">
    <source>
        <dbReference type="ARBA" id="ARBA00022884"/>
    </source>
</evidence>
<dbReference type="Pfam" id="PF00271">
    <property type="entry name" value="Helicase_C"/>
    <property type="match status" value="1"/>
</dbReference>
<feature type="compositionally biased region" description="Low complexity" evidence="10">
    <location>
        <begin position="519"/>
        <end position="529"/>
    </location>
</feature>
<dbReference type="Gene3D" id="3.40.50.300">
    <property type="entry name" value="P-loop containing nucleotide triphosphate hydrolases"/>
    <property type="match status" value="2"/>
</dbReference>
<feature type="compositionally biased region" description="Basic and acidic residues" evidence="10">
    <location>
        <begin position="723"/>
        <end position="735"/>
    </location>
</feature>
<feature type="short sequence motif" description="Q motif" evidence="8">
    <location>
        <begin position="69"/>
        <end position="97"/>
    </location>
</feature>
<accession>A0A8D8SB00</accession>
<sequence>MVFPTVDKSKSNGPQNKIKANPKSKFGKKKKGNSKFNVFKKKVKPKNIESNCIKALQERYDQIDPAKIRRFIDFPLSSHTLKGLKESGYMVPTEIQKNTIGLGLQGHDILGAAKTGSGKTLAFIVPLLEQLYCSQWTKLDGLGALVITPTRELAYQIFEALRNVGRFHEISAGLIIGGKDLHFEKNRLDHCNVIICTPGRLLQHMDTNPLFNCDNVKVLILDEADRCLDMGFEKDMNAILENLPPRQTLLFSATQTKSVRDLARLSLKDPKYISVDEHEKHATPESLKQSYIICNLEDKVNILWSFIRNHLKHKVLVFMSSCKQVKYMYEAFCRLRPNISLLALYGTLHQMRRMKIYEEFKRKSNVVLFATDIAARGLDFPAVNWVVQLDCPETATEYIHRAGRTARYHKGGECLLFLLPSETNMLQHLEEKKIPIDEIQVNMSKMQSIQRKLEALLARDTELKATAQRCFVSYAKSVFLMKDKSVFQIDKLDFSIYARSLGLAIPPRIRFLQKHQKQKQLLNNNNNKQESNRKHNDSNAESDSDSDNEDSNDETSDGEDSEEESEADTSVNKGPEEKTFSYSDRFRSVYNFHGGSDNEDDDEGEGEGNDGLFTLKRADHTLDDNDLEIEDTSEKKGKKPLTKAAVAKKIMRKKIGAGKKTVFDTDGEAIANPHKERTGALAKEYDAECDQGGIDLEKAKAMLREEDKLVDKKLFQAKVKAKHKEERIKAKLENSRKKKEKSEDEESGDDSGSESEGPDLSWLPDPDKIYGQRGSEDETDDADDDDVESSKQIRKRKPSNSREGNEKSRKKQKQASSEEDQDDDVMNTGLSLGEDEELALQLLKHR</sequence>
<dbReference type="InterPro" id="IPR014001">
    <property type="entry name" value="Helicase_ATP-bd"/>
</dbReference>
<keyword evidence="5 9" id="KW-0694">RNA-binding</keyword>
<evidence type="ECO:0000256" key="6">
    <source>
        <dbReference type="ARBA" id="ARBA00038084"/>
    </source>
</evidence>
<reference evidence="14" key="1">
    <citation type="submission" date="2021-05" db="EMBL/GenBank/DDBJ databases">
        <authorList>
            <person name="Alioto T."/>
            <person name="Alioto T."/>
            <person name="Gomez Garrido J."/>
        </authorList>
    </citation>
    <scope>NUCLEOTIDE SEQUENCE</scope>
</reference>
<comment type="domain">
    <text evidence="9">The Q motif is unique to and characteristic of the DEAD box family of RNA helicases and controls ATP binding and hydrolysis.</text>
</comment>
<proteinExistence type="inferred from homology"/>
<evidence type="ECO:0000256" key="4">
    <source>
        <dbReference type="ARBA" id="ARBA00022840"/>
    </source>
</evidence>
<dbReference type="SMART" id="SM00490">
    <property type="entry name" value="HELICc"/>
    <property type="match status" value="1"/>
</dbReference>
<keyword evidence="3 9" id="KW-0347">Helicase</keyword>
<name>A0A8D8SB00_9HEMI</name>
<dbReference type="PROSITE" id="PS51192">
    <property type="entry name" value="HELICASE_ATP_BIND_1"/>
    <property type="match status" value="1"/>
</dbReference>
<evidence type="ECO:0000259" key="11">
    <source>
        <dbReference type="PROSITE" id="PS51192"/>
    </source>
</evidence>
<feature type="domain" description="DEAD-box RNA helicase Q" evidence="13">
    <location>
        <begin position="69"/>
        <end position="97"/>
    </location>
</feature>
<feature type="region of interest" description="Disordered" evidence="10">
    <location>
        <begin position="1"/>
        <end position="33"/>
    </location>
</feature>
<comment type="function">
    <text evidence="9">RNA helicase.</text>
</comment>
<dbReference type="InterPro" id="IPR001650">
    <property type="entry name" value="Helicase_C-like"/>
</dbReference>
<feature type="compositionally biased region" description="Acidic residues" evidence="10">
    <location>
        <begin position="597"/>
        <end position="608"/>
    </location>
</feature>
<evidence type="ECO:0000256" key="8">
    <source>
        <dbReference type="PROSITE-ProRule" id="PRU00552"/>
    </source>
</evidence>
<dbReference type="EMBL" id="HBUF01205700">
    <property type="protein sequence ID" value="CAG6663701.1"/>
    <property type="molecule type" value="Transcribed_RNA"/>
</dbReference>
<feature type="domain" description="Helicase ATP-binding" evidence="11">
    <location>
        <begin position="100"/>
        <end position="273"/>
    </location>
</feature>
<dbReference type="PROSITE" id="PS51195">
    <property type="entry name" value="Q_MOTIF"/>
    <property type="match status" value="1"/>
</dbReference>
<feature type="domain" description="Helicase C-terminal" evidence="12">
    <location>
        <begin position="286"/>
        <end position="447"/>
    </location>
</feature>
<dbReference type="SUPFAM" id="SSF52540">
    <property type="entry name" value="P-loop containing nucleoside triphosphate hydrolases"/>
    <property type="match status" value="1"/>
</dbReference>
<feature type="region of interest" description="Disordered" evidence="10">
    <location>
        <begin position="715"/>
        <end position="836"/>
    </location>
</feature>
<dbReference type="SMART" id="SM01178">
    <property type="entry name" value="DUF4217"/>
    <property type="match status" value="1"/>
</dbReference>
<comment type="catalytic activity">
    <reaction evidence="7 9">
        <text>ATP + H2O = ADP + phosphate + H(+)</text>
        <dbReference type="Rhea" id="RHEA:13065"/>
        <dbReference type="ChEBI" id="CHEBI:15377"/>
        <dbReference type="ChEBI" id="CHEBI:15378"/>
        <dbReference type="ChEBI" id="CHEBI:30616"/>
        <dbReference type="ChEBI" id="CHEBI:43474"/>
        <dbReference type="ChEBI" id="CHEBI:456216"/>
        <dbReference type="EC" id="3.6.4.13"/>
    </reaction>
</comment>
<dbReference type="PROSITE" id="PS51194">
    <property type="entry name" value="HELICASE_CTER"/>
    <property type="match status" value="1"/>
</dbReference>
<evidence type="ECO:0000313" key="14">
    <source>
        <dbReference type="EMBL" id="CAG6663701.1"/>
    </source>
</evidence>
<dbReference type="GO" id="GO:0003723">
    <property type="term" value="F:RNA binding"/>
    <property type="evidence" value="ECO:0007669"/>
    <property type="project" value="UniProtKB-UniRule"/>
</dbReference>
<feature type="compositionally biased region" description="Acidic residues" evidence="10">
    <location>
        <begin position="743"/>
        <end position="757"/>
    </location>
</feature>
<evidence type="ECO:0000256" key="3">
    <source>
        <dbReference type="ARBA" id="ARBA00022806"/>
    </source>
</evidence>
<dbReference type="FunFam" id="3.40.50.300:FF:001089">
    <property type="entry name" value="RNA helicase"/>
    <property type="match status" value="1"/>
</dbReference>
<dbReference type="PANTHER" id="PTHR24031">
    <property type="entry name" value="RNA HELICASE"/>
    <property type="match status" value="1"/>
</dbReference>
<feature type="compositionally biased region" description="Basic and acidic residues" evidence="10">
    <location>
        <begin position="765"/>
        <end position="776"/>
    </location>
</feature>
<dbReference type="SMART" id="SM00487">
    <property type="entry name" value="DEXDc"/>
    <property type="match status" value="1"/>
</dbReference>
<evidence type="ECO:0000256" key="10">
    <source>
        <dbReference type="SAM" id="MobiDB-lite"/>
    </source>
</evidence>
<dbReference type="Pfam" id="PF00270">
    <property type="entry name" value="DEAD"/>
    <property type="match status" value="1"/>
</dbReference>
<keyword evidence="4 9" id="KW-0067">ATP-binding</keyword>
<evidence type="ECO:0000259" key="13">
    <source>
        <dbReference type="PROSITE" id="PS51195"/>
    </source>
</evidence>
<dbReference type="InterPro" id="IPR000629">
    <property type="entry name" value="RNA-helicase_DEAD-box_CS"/>
</dbReference>
<feature type="region of interest" description="Disordered" evidence="10">
    <location>
        <begin position="516"/>
        <end position="619"/>
    </location>
</feature>
<dbReference type="InterPro" id="IPR014014">
    <property type="entry name" value="RNA_helicase_DEAD_Q_motif"/>
</dbReference>
<evidence type="ECO:0000256" key="1">
    <source>
        <dbReference type="ARBA" id="ARBA00022741"/>
    </source>
</evidence>
<feature type="compositionally biased region" description="Basic and acidic residues" evidence="10">
    <location>
        <begin position="574"/>
        <end position="587"/>
    </location>
</feature>
<evidence type="ECO:0000259" key="12">
    <source>
        <dbReference type="PROSITE" id="PS51194"/>
    </source>
</evidence>
<organism evidence="14">
    <name type="scientific">Cacopsylla melanoneura</name>
    <dbReference type="NCBI Taxonomy" id="428564"/>
    <lineage>
        <taxon>Eukaryota</taxon>
        <taxon>Metazoa</taxon>
        <taxon>Ecdysozoa</taxon>
        <taxon>Arthropoda</taxon>
        <taxon>Hexapoda</taxon>
        <taxon>Insecta</taxon>
        <taxon>Pterygota</taxon>
        <taxon>Neoptera</taxon>
        <taxon>Paraneoptera</taxon>
        <taxon>Hemiptera</taxon>
        <taxon>Sternorrhyncha</taxon>
        <taxon>Psylloidea</taxon>
        <taxon>Psyllidae</taxon>
        <taxon>Psyllinae</taxon>
        <taxon>Cacopsylla</taxon>
    </lineage>
</organism>
<dbReference type="GO" id="GO:0016787">
    <property type="term" value="F:hydrolase activity"/>
    <property type="evidence" value="ECO:0007669"/>
    <property type="project" value="UniProtKB-KW"/>
</dbReference>
<keyword evidence="2 9" id="KW-0378">Hydrolase</keyword>
<comment type="similarity">
    <text evidence="6">Belongs to the DEAD box helicase family. DDX10/DBP4 subfamily.</text>
</comment>
<dbReference type="GO" id="GO:0005524">
    <property type="term" value="F:ATP binding"/>
    <property type="evidence" value="ECO:0007669"/>
    <property type="project" value="UniProtKB-UniRule"/>
</dbReference>
<dbReference type="AlphaFoldDB" id="A0A8D8SB00"/>
<dbReference type="CDD" id="cd18787">
    <property type="entry name" value="SF2_C_DEAD"/>
    <property type="match status" value="1"/>
</dbReference>
<dbReference type="PROSITE" id="PS00039">
    <property type="entry name" value="DEAD_ATP_HELICASE"/>
    <property type="match status" value="1"/>
</dbReference>
<feature type="compositionally biased region" description="Basic residues" evidence="10">
    <location>
        <begin position="20"/>
        <end position="33"/>
    </location>
</feature>
<feature type="compositionally biased region" description="Acidic residues" evidence="10">
    <location>
        <begin position="540"/>
        <end position="567"/>
    </location>
</feature>